<dbReference type="InterPro" id="IPR004375">
    <property type="entry name" value="NanQ/TabA/YiaL"/>
</dbReference>
<dbReference type="PANTHER" id="PTHR34986">
    <property type="entry name" value="EVOLVED BETA-GALACTOSIDASE SUBUNIT BETA"/>
    <property type="match status" value="1"/>
</dbReference>
<organism evidence="1 2">
    <name type="scientific">Candidatus Enterocloster faecavium</name>
    <dbReference type="NCBI Taxonomy" id="2838560"/>
    <lineage>
        <taxon>Bacteria</taxon>
        <taxon>Bacillati</taxon>
        <taxon>Bacillota</taxon>
        <taxon>Clostridia</taxon>
        <taxon>Lachnospirales</taxon>
        <taxon>Lachnospiraceae</taxon>
        <taxon>Enterocloster</taxon>
    </lineage>
</organism>
<dbReference type="GO" id="GO:0005829">
    <property type="term" value="C:cytosol"/>
    <property type="evidence" value="ECO:0007669"/>
    <property type="project" value="TreeGrafter"/>
</dbReference>
<gene>
    <name evidence="1" type="ORF">H9716_00875</name>
</gene>
<dbReference type="InterPro" id="IPR037012">
    <property type="entry name" value="NanQ/TabA/YiaL_sf"/>
</dbReference>
<proteinExistence type="predicted"/>
<dbReference type="SUPFAM" id="SSF51197">
    <property type="entry name" value="Clavaminate synthase-like"/>
    <property type="match status" value="1"/>
</dbReference>
<comment type="caution">
    <text evidence="1">The sequence shown here is derived from an EMBL/GenBank/DDBJ whole genome shotgun (WGS) entry which is preliminary data.</text>
</comment>
<evidence type="ECO:0000313" key="1">
    <source>
        <dbReference type="EMBL" id="HJB06404.1"/>
    </source>
</evidence>
<evidence type="ECO:0000313" key="2">
    <source>
        <dbReference type="Proteomes" id="UP000886804"/>
    </source>
</evidence>
<reference evidence="1" key="2">
    <citation type="submission" date="2021-04" db="EMBL/GenBank/DDBJ databases">
        <authorList>
            <person name="Gilroy R."/>
        </authorList>
    </citation>
    <scope>NUCLEOTIDE SEQUENCE</scope>
    <source>
        <strain evidence="1">CHK188-4685</strain>
    </source>
</reference>
<name>A0A9D2L5M4_9FIRM</name>
<accession>A0A9D2L5M4</accession>
<dbReference type="Gene3D" id="2.60.120.370">
    <property type="entry name" value="YhcH/YjgK/YiaL"/>
    <property type="match status" value="1"/>
</dbReference>
<reference evidence="1" key="1">
    <citation type="journal article" date="2021" name="PeerJ">
        <title>Extensive microbial diversity within the chicken gut microbiome revealed by metagenomics and culture.</title>
        <authorList>
            <person name="Gilroy R."/>
            <person name="Ravi A."/>
            <person name="Getino M."/>
            <person name="Pursley I."/>
            <person name="Horton D.L."/>
            <person name="Alikhan N.F."/>
            <person name="Baker D."/>
            <person name="Gharbi K."/>
            <person name="Hall N."/>
            <person name="Watson M."/>
            <person name="Adriaenssens E.M."/>
            <person name="Foster-Nyarko E."/>
            <person name="Jarju S."/>
            <person name="Secka A."/>
            <person name="Antonio M."/>
            <person name="Oren A."/>
            <person name="Chaudhuri R.R."/>
            <person name="La Ragione R."/>
            <person name="Hildebrand F."/>
            <person name="Pallen M.J."/>
        </authorList>
    </citation>
    <scope>NUCLEOTIDE SEQUENCE</scope>
    <source>
        <strain evidence="1">CHK188-4685</strain>
    </source>
</reference>
<protein>
    <submittedName>
        <fullName evidence="1">YhcH/YjgK/YiaL family protein</fullName>
    </submittedName>
</protein>
<dbReference type="NCBIfam" id="TIGR00022">
    <property type="entry name" value="YhcH/YjgK/YiaL family protein"/>
    <property type="match status" value="1"/>
</dbReference>
<dbReference type="Proteomes" id="UP000886804">
    <property type="component" value="Unassembled WGS sequence"/>
</dbReference>
<dbReference type="EMBL" id="DWYS01000010">
    <property type="protein sequence ID" value="HJB06404.1"/>
    <property type="molecule type" value="Genomic_DNA"/>
</dbReference>
<dbReference type="Pfam" id="PF04074">
    <property type="entry name" value="DUF386"/>
    <property type="match status" value="1"/>
</dbReference>
<sequence length="154" mass="17857">MILSSIYSQDDFGKYPKSIQTALKFLKTTDFSKLENGVHEIQGKDIYVQVFDQISQPIEKTRSECHRKYIDVQFWINGRELVGFAPMKKEYPVAEGIEERDLYFLEGVEDEIQIPASQGDYMIFYPSDIHRPGIAVDKPETYRKAVVKVRADLQ</sequence>
<dbReference type="PANTHER" id="PTHR34986:SF1">
    <property type="entry name" value="PROTEIN YIAL"/>
    <property type="match status" value="1"/>
</dbReference>
<dbReference type="AlphaFoldDB" id="A0A9D2L5M4"/>